<dbReference type="Gene3D" id="1.10.10.10">
    <property type="entry name" value="Winged helix-like DNA-binding domain superfamily/Winged helix DNA-binding domain"/>
    <property type="match status" value="1"/>
</dbReference>
<dbReference type="EMBL" id="JPWH01000030">
    <property type="protein sequence ID" value="RCK42448.1"/>
    <property type="molecule type" value="Genomic_DNA"/>
</dbReference>
<dbReference type="Pfam" id="PF12802">
    <property type="entry name" value="MarR_2"/>
    <property type="match status" value="1"/>
</dbReference>
<dbReference type="GO" id="GO:0006950">
    <property type="term" value="P:response to stress"/>
    <property type="evidence" value="ECO:0007669"/>
    <property type="project" value="TreeGrafter"/>
</dbReference>
<comment type="caution">
    <text evidence="2">The sequence shown here is derived from an EMBL/GenBank/DDBJ whole genome shotgun (WGS) entry which is preliminary data.</text>
</comment>
<evidence type="ECO:0000313" key="2">
    <source>
        <dbReference type="EMBL" id="RCK42448.1"/>
    </source>
</evidence>
<dbReference type="PROSITE" id="PS50995">
    <property type="entry name" value="HTH_MARR_2"/>
    <property type="match status" value="1"/>
</dbReference>
<dbReference type="PANTHER" id="PTHR33164">
    <property type="entry name" value="TRANSCRIPTIONAL REGULATOR, MARR FAMILY"/>
    <property type="match status" value="1"/>
</dbReference>
<evidence type="ECO:0000313" key="3">
    <source>
        <dbReference type="Proteomes" id="UP000252517"/>
    </source>
</evidence>
<dbReference type="SMART" id="SM00347">
    <property type="entry name" value="HTH_MARR"/>
    <property type="match status" value="1"/>
</dbReference>
<feature type="domain" description="HTH marR-type" evidence="1">
    <location>
        <begin position="8"/>
        <end position="141"/>
    </location>
</feature>
<sequence>MTGGFDINLLLPFQITQLSTRLAAQARRIIARHGDLTLPQWRIIRIVAAGVASRSTAVRKSSGIDKGQFSKTINVLVDQGYILTRPCAGDQRQFEIVLTPKGHAAHERLAPELDARQRHLMAALTPDQRAVIFPAIRALAEAAETIDFLETPSTED</sequence>
<gene>
    <name evidence="2" type="ORF">TH25_22805</name>
</gene>
<dbReference type="InterPro" id="IPR036390">
    <property type="entry name" value="WH_DNA-bd_sf"/>
</dbReference>
<name>A0A367WM14_9PROT</name>
<dbReference type="InterPro" id="IPR000835">
    <property type="entry name" value="HTH_MarR-typ"/>
</dbReference>
<dbReference type="GO" id="GO:0003700">
    <property type="term" value="F:DNA-binding transcription factor activity"/>
    <property type="evidence" value="ECO:0007669"/>
    <property type="project" value="InterPro"/>
</dbReference>
<proteinExistence type="predicted"/>
<evidence type="ECO:0000259" key="1">
    <source>
        <dbReference type="PROSITE" id="PS50995"/>
    </source>
</evidence>
<dbReference type="InterPro" id="IPR039422">
    <property type="entry name" value="MarR/SlyA-like"/>
</dbReference>
<accession>A0A367WM14</accession>
<organism evidence="2 3">
    <name type="scientific">Thalassospira profundimaris</name>
    <dbReference type="NCBI Taxonomy" id="502049"/>
    <lineage>
        <taxon>Bacteria</taxon>
        <taxon>Pseudomonadati</taxon>
        <taxon>Pseudomonadota</taxon>
        <taxon>Alphaproteobacteria</taxon>
        <taxon>Rhodospirillales</taxon>
        <taxon>Thalassospiraceae</taxon>
        <taxon>Thalassospira</taxon>
    </lineage>
</organism>
<dbReference type="Proteomes" id="UP000252517">
    <property type="component" value="Unassembled WGS sequence"/>
</dbReference>
<dbReference type="PANTHER" id="PTHR33164:SF57">
    <property type="entry name" value="MARR-FAMILY TRANSCRIPTIONAL REGULATOR"/>
    <property type="match status" value="1"/>
</dbReference>
<dbReference type="AlphaFoldDB" id="A0A367WM14"/>
<protein>
    <recommendedName>
        <fullName evidence="1">HTH marR-type domain-containing protein</fullName>
    </recommendedName>
</protein>
<reference evidence="2 3" key="1">
    <citation type="submission" date="2014-07" db="EMBL/GenBank/DDBJ databases">
        <title>Draft genome sequence of Thalassospira profundimaris S25-3-2.</title>
        <authorList>
            <person name="Lai Q."/>
            <person name="Shao Z."/>
        </authorList>
    </citation>
    <scope>NUCLEOTIDE SEQUENCE [LARGE SCALE GENOMIC DNA]</scope>
    <source>
        <strain evidence="2 3">S25-3-2</strain>
    </source>
</reference>
<dbReference type="SUPFAM" id="SSF46785">
    <property type="entry name" value="Winged helix' DNA-binding domain"/>
    <property type="match status" value="1"/>
</dbReference>
<dbReference type="InterPro" id="IPR036388">
    <property type="entry name" value="WH-like_DNA-bd_sf"/>
</dbReference>